<accession>A0AA38X2K4</accession>
<dbReference type="Proteomes" id="UP001172673">
    <property type="component" value="Unassembled WGS sequence"/>
</dbReference>
<dbReference type="Gene3D" id="1.20.120.520">
    <property type="entry name" value="nmb1532 protein domain like"/>
    <property type="match status" value="1"/>
</dbReference>
<gene>
    <name evidence="2" type="ORF">H2200_010220</name>
</gene>
<dbReference type="AlphaFoldDB" id="A0AA38X2K4"/>
<dbReference type="EMBL" id="JAPDRK010000016">
    <property type="protein sequence ID" value="KAJ9605563.1"/>
    <property type="molecule type" value="Genomic_DNA"/>
</dbReference>
<evidence type="ECO:0000313" key="3">
    <source>
        <dbReference type="Proteomes" id="UP001172673"/>
    </source>
</evidence>
<name>A0AA38X2K4_9EURO</name>
<dbReference type="Pfam" id="PF01814">
    <property type="entry name" value="Hemerythrin"/>
    <property type="match status" value="1"/>
</dbReference>
<keyword evidence="3" id="KW-1185">Reference proteome</keyword>
<dbReference type="PANTHER" id="PTHR38048">
    <property type="entry name" value="EXPRESSED PROTEIN"/>
    <property type="match status" value="1"/>
</dbReference>
<comment type="caution">
    <text evidence="2">The sequence shown here is derived from an EMBL/GenBank/DDBJ whole genome shotgun (WGS) entry which is preliminary data.</text>
</comment>
<feature type="domain" description="Hemerythrin-like" evidence="1">
    <location>
        <begin position="39"/>
        <end position="158"/>
    </location>
</feature>
<protein>
    <recommendedName>
        <fullName evidence="1">Hemerythrin-like domain-containing protein</fullName>
    </recommendedName>
</protein>
<dbReference type="InterPro" id="IPR053206">
    <property type="entry name" value="Dimeric_xanthone_biosynth"/>
</dbReference>
<dbReference type="PANTHER" id="PTHR38048:SF2">
    <property type="entry name" value="HEMERYTHRIN-LIKE DOMAIN-CONTAINING PROTEIN"/>
    <property type="match status" value="1"/>
</dbReference>
<proteinExistence type="predicted"/>
<sequence length="254" mass="29069">MHSPRYVDDHYPLITTIRTENIPSSVSKDHSAFWCARQMAQIHNTIIRALNASWNHSISVKPDTQEAADFLLFNQQLFHTLDHHHHVEDDYMFPAFEKLLGQPCAMEENTKGHESFAEGLAIFRKYVSVTKSSEFNGVTLRHIIEAFAPNLIQHLHDEIPTLVNLHVLDSKELMKIWKHAEHMATKDNSLYTDAPWTLGCQDKSFLIDGQKGDFPGVPWVAEALIRNWHAKKHAGAWSFCPSDLSGRRRLLQVA</sequence>
<evidence type="ECO:0000259" key="1">
    <source>
        <dbReference type="Pfam" id="PF01814"/>
    </source>
</evidence>
<evidence type="ECO:0000313" key="2">
    <source>
        <dbReference type="EMBL" id="KAJ9605563.1"/>
    </source>
</evidence>
<reference evidence="2" key="1">
    <citation type="submission" date="2022-10" db="EMBL/GenBank/DDBJ databases">
        <title>Culturing micro-colonial fungi from biological soil crusts in the Mojave desert and describing Neophaeococcomyces mojavensis, and introducing the new genera and species Taxawa tesnikishii.</title>
        <authorList>
            <person name="Kurbessoian T."/>
            <person name="Stajich J.E."/>
        </authorList>
    </citation>
    <scope>NUCLEOTIDE SEQUENCE</scope>
    <source>
        <strain evidence="2">TK_41</strain>
    </source>
</reference>
<organism evidence="2 3">
    <name type="scientific">Cladophialophora chaetospira</name>
    <dbReference type="NCBI Taxonomy" id="386627"/>
    <lineage>
        <taxon>Eukaryota</taxon>
        <taxon>Fungi</taxon>
        <taxon>Dikarya</taxon>
        <taxon>Ascomycota</taxon>
        <taxon>Pezizomycotina</taxon>
        <taxon>Eurotiomycetes</taxon>
        <taxon>Chaetothyriomycetidae</taxon>
        <taxon>Chaetothyriales</taxon>
        <taxon>Herpotrichiellaceae</taxon>
        <taxon>Cladophialophora</taxon>
    </lineage>
</organism>
<dbReference type="InterPro" id="IPR012312">
    <property type="entry name" value="Hemerythrin-like"/>
</dbReference>